<feature type="coiled-coil region" evidence="1">
    <location>
        <begin position="44"/>
        <end position="71"/>
    </location>
</feature>
<protein>
    <submittedName>
        <fullName evidence="2">Uncharacterized protein</fullName>
    </submittedName>
</protein>
<dbReference type="EMBL" id="JABZSJ010000064">
    <property type="protein sequence ID" value="MBF1385067.1"/>
    <property type="molecule type" value="Genomic_DNA"/>
</dbReference>
<dbReference type="RefSeq" id="WP_273160958.1">
    <property type="nucleotide sequence ID" value="NZ_JABZSJ010000064.1"/>
</dbReference>
<sequence>MEEKEPKSHILNSQMLSKDQKRLFWAERTIEKFKEYDKKRTEYVYKLEQNYQTLRKRYEELEEELYGDDKEALSKREKTRNKKIEEYNRIMRGEHALQVMQKKYMIDGEYTDEFRAFLSDFKAAMAKEFRDHLIEKNKKLTRNNESLLCELVKYRMRIKELEQKCNNSK</sequence>
<dbReference type="Proteomes" id="UP000771736">
    <property type="component" value="Unassembled WGS sequence"/>
</dbReference>
<evidence type="ECO:0000256" key="1">
    <source>
        <dbReference type="SAM" id="Coils"/>
    </source>
</evidence>
<evidence type="ECO:0000313" key="2">
    <source>
        <dbReference type="EMBL" id="MBF1385067.1"/>
    </source>
</evidence>
<name>A0A930HNG2_9BACT</name>
<organism evidence="2 3">
    <name type="scientific">Prevotella aurantiaca</name>
    <dbReference type="NCBI Taxonomy" id="596085"/>
    <lineage>
        <taxon>Bacteria</taxon>
        <taxon>Pseudomonadati</taxon>
        <taxon>Bacteroidota</taxon>
        <taxon>Bacteroidia</taxon>
        <taxon>Bacteroidales</taxon>
        <taxon>Prevotellaceae</taxon>
        <taxon>Prevotella</taxon>
    </lineage>
</organism>
<evidence type="ECO:0000313" key="3">
    <source>
        <dbReference type="Proteomes" id="UP000771736"/>
    </source>
</evidence>
<feature type="coiled-coil region" evidence="1">
    <location>
        <begin position="130"/>
        <end position="164"/>
    </location>
</feature>
<accession>A0A930HNG2</accession>
<proteinExistence type="predicted"/>
<keyword evidence="1" id="KW-0175">Coiled coil</keyword>
<dbReference type="AlphaFoldDB" id="A0A930HNG2"/>
<reference evidence="2" key="1">
    <citation type="submission" date="2020-04" db="EMBL/GenBank/DDBJ databases">
        <title>Deep metagenomics examines the oral microbiome during advanced dental caries in children, revealing novel taxa and co-occurrences with host molecules.</title>
        <authorList>
            <person name="Baker J.L."/>
            <person name="Morton J.T."/>
            <person name="Dinis M."/>
            <person name="Alvarez R."/>
            <person name="Tran N.C."/>
            <person name="Knight R."/>
            <person name="Edlund A."/>
        </authorList>
    </citation>
    <scope>NUCLEOTIDE SEQUENCE</scope>
    <source>
        <strain evidence="2">JCVI_44_bin.5</strain>
    </source>
</reference>
<comment type="caution">
    <text evidence="2">The sequence shown here is derived from an EMBL/GenBank/DDBJ whole genome shotgun (WGS) entry which is preliminary data.</text>
</comment>
<gene>
    <name evidence="2" type="ORF">HXN26_09510</name>
</gene>